<dbReference type="InterPro" id="IPR036415">
    <property type="entry name" value="Lamin_tail_dom_sf"/>
</dbReference>
<reference evidence="3" key="2">
    <citation type="submission" date="2020-03" db="EMBL/GenBank/DDBJ databases">
        <title>Flavobacteriaceae bacterium strain TP-CH-4, a member of the family Flavobacteriaceae isolated from a deep-sea seamount.</title>
        <authorList>
            <person name="Zhang D.-C."/>
        </authorList>
    </citation>
    <scope>NUCLEOTIDE SEQUENCE</scope>
    <source>
        <strain evidence="3">TP-CH-4</strain>
    </source>
</reference>
<dbReference type="AlphaFoldDB" id="A0A967AWC7"/>
<name>A0A967AWC7_9FLAO</name>
<dbReference type="RefSeq" id="WP_152573267.1">
    <property type="nucleotide sequence ID" value="NZ_VIKU02000001.1"/>
</dbReference>
<keyword evidence="4" id="KW-1185">Reference proteome</keyword>
<evidence type="ECO:0000313" key="4">
    <source>
        <dbReference type="Proteomes" id="UP000707206"/>
    </source>
</evidence>
<proteinExistence type="predicted"/>
<dbReference type="Pfam" id="PF00932">
    <property type="entry name" value="LTD"/>
    <property type="match status" value="1"/>
</dbReference>
<protein>
    <submittedName>
        <fullName evidence="3">Lamin tail domain-containing protein</fullName>
    </submittedName>
</protein>
<dbReference type="Gene3D" id="2.60.40.1260">
    <property type="entry name" value="Lamin Tail domain"/>
    <property type="match status" value="1"/>
</dbReference>
<dbReference type="InterPro" id="IPR043744">
    <property type="entry name" value="DUF5689"/>
</dbReference>
<reference evidence="3" key="1">
    <citation type="submission" date="2019-07" db="EMBL/GenBank/DDBJ databases">
        <authorList>
            <person name="De-Chao Zhang Q."/>
        </authorList>
    </citation>
    <scope>NUCLEOTIDE SEQUENCE</scope>
    <source>
        <strain evidence="3">TP-CH-4</strain>
    </source>
</reference>
<sequence length="452" mass="49398">MSGKTIVIWSVALSLLSCVKNRNFDLPESDCTSELVANSTYAEVKGLYIDQTVQIQEDLVIEGYVTSSDKAGNFFNILHFQDLPNNPTAGFQIEIDVRDSHLFYPPGAKIWIKLKGLYLGKSKGVFKLGGVFTSFGNISVGRLPNTVVDQHIFVSCDEPAALIPTASEITGLNESLTNTLVQLPTVEITAEELGQNFALEQEETERTLVDCLDNELVLLNSGFADFQAELLPEGNGTILGVLLRENEEYSLAIRDLGDIDFSGERCEEVIDEFTSNRLFISELADPDNNTGARFVELYNYGTEALPLKGWQLQRYTNEKTELSSTIDLSALVIGPESTLVISPNADEFEAVYGFAPDLGVGTNSPADSNGDDNLVLVDPFGTVIDVFGVVGEDGSGTNHEFEDGKALRRLDITQGNAIYTFGEWIIYNDTGEDGTINQPQIAPDDFGPGKRD</sequence>
<dbReference type="Pfam" id="PF18942">
    <property type="entry name" value="DUF5689"/>
    <property type="match status" value="1"/>
</dbReference>
<dbReference type="InterPro" id="IPR001322">
    <property type="entry name" value="Lamin_tail_dom"/>
</dbReference>
<dbReference type="PROSITE" id="PS51257">
    <property type="entry name" value="PROKAR_LIPOPROTEIN"/>
    <property type="match status" value="1"/>
</dbReference>
<evidence type="ECO:0000256" key="1">
    <source>
        <dbReference type="SAM" id="MobiDB-lite"/>
    </source>
</evidence>
<evidence type="ECO:0000259" key="2">
    <source>
        <dbReference type="PROSITE" id="PS51841"/>
    </source>
</evidence>
<organism evidence="3 4">
    <name type="scientific">Pelagihabitans pacificus</name>
    <dbReference type="NCBI Taxonomy" id="2696054"/>
    <lineage>
        <taxon>Bacteria</taxon>
        <taxon>Pseudomonadati</taxon>
        <taxon>Bacteroidota</taxon>
        <taxon>Flavobacteriia</taxon>
        <taxon>Flavobacteriales</taxon>
        <taxon>Flavobacteriaceae</taxon>
        <taxon>Pelagihabitans</taxon>
    </lineage>
</organism>
<dbReference type="Proteomes" id="UP000707206">
    <property type="component" value="Unassembled WGS sequence"/>
</dbReference>
<dbReference type="EMBL" id="VIKU02000001">
    <property type="protein sequence ID" value="NHF58797.1"/>
    <property type="molecule type" value="Genomic_DNA"/>
</dbReference>
<comment type="caution">
    <text evidence="3">The sequence shown here is derived from an EMBL/GenBank/DDBJ whole genome shotgun (WGS) entry which is preliminary data.</text>
</comment>
<evidence type="ECO:0000313" key="3">
    <source>
        <dbReference type="EMBL" id="NHF58797.1"/>
    </source>
</evidence>
<accession>A0A967AWC7</accession>
<feature type="region of interest" description="Disordered" evidence="1">
    <location>
        <begin position="432"/>
        <end position="452"/>
    </location>
</feature>
<feature type="domain" description="LTD" evidence="2">
    <location>
        <begin position="272"/>
        <end position="391"/>
    </location>
</feature>
<dbReference type="PROSITE" id="PS51841">
    <property type="entry name" value="LTD"/>
    <property type="match status" value="1"/>
</dbReference>
<gene>
    <name evidence="3" type="ORF">FK220_005565</name>
</gene>
<dbReference type="SUPFAM" id="SSF74853">
    <property type="entry name" value="Lamin A/C globular tail domain"/>
    <property type="match status" value="1"/>
</dbReference>